<dbReference type="PANTHER" id="PTHR12302">
    <property type="entry name" value="EBNA2 BINDING PROTEIN P100"/>
    <property type="match status" value="1"/>
</dbReference>
<dbReference type="AlphaFoldDB" id="A0A0W1R866"/>
<sequence length="336" mass="36049">MRAVASIRRRVVVFAVCVLFLTTGCLGVPSPPSAGDDSPAAGDVPLPGEGPERTATVVDVVDGDTIRIVYANGTRDTARLLGVDTPETYGESDPADFEGVPDTEAGRACLNDYGERASEYTTETLLDEEVTLRFDANEPRRGYYDRLLVYVVVGGEDFNYGLVADGYARVYDSQFTARERYYDAEASVQQERRGLWECATDAGASSTGATGGADDSDTVESDVDGGDSSLVVASVHADAAGDDRQNLGDEYVVFENTGDETLDLTGWTVTDEAGKQYRFPDGFTLDPAATVTLRTGDGENTRETVYWGASGPVWNNGGDEVVVRDEAGRVVARRSY</sequence>
<dbReference type="PROSITE" id="PS01123">
    <property type="entry name" value="TNASE_1"/>
    <property type="match status" value="1"/>
</dbReference>
<dbReference type="Pfam" id="PF00932">
    <property type="entry name" value="LTD"/>
    <property type="match status" value="1"/>
</dbReference>
<protein>
    <recommendedName>
        <fullName evidence="9">Endonuclease</fullName>
    </recommendedName>
</protein>
<organism evidence="7 8">
    <name type="scientific">Haloprofundus marisrubri</name>
    <dbReference type="NCBI Taxonomy" id="1514971"/>
    <lineage>
        <taxon>Archaea</taxon>
        <taxon>Methanobacteriati</taxon>
        <taxon>Methanobacteriota</taxon>
        <taxon>Stenosarchaea group</taxon>
        <taxon>Halobacteria</taxon>
        <taxon>Halobacteriales</taxon>
        <taxon>Haloferacaceae</taxon>
        <taxon>Haloprofundus</taxon>
    </lineage>
</organism>
<feature type="compositionally biased region" description="Low complexity" evidence="4">
    <location>
        <begin position="33"/>
        <end position="45"/>
    </location>
</feature>
<reference evidence="7 8" key="1">
    <citation type="submission" date="2015-12" db="EMBL/GenBank/DDBJ databases">
        <title>Haloprofundus marisrubri gen. nov., sp. nov., an extremely halophilic archaeon isolated from the Discovery deep brine-seawater interface in the Red Sea.</title>
        <authorList>
            <person name="Zhang G."/>
            <person name="Stingl U."/>
            <person name="Rashid M."/>
        </authorList>
    </citation>
    <scope>NUCLEOTIDE SEQUENCE [LARGE SCALE GENOMIC DNA]</scope>
    <source>
        <strain evidence="7 8">SB9</strain>
    </source>
</reference>
<dbReference type="GO" id="GO:0003676">
    <property type="term" value="F:nucleic acid binding"/>
    <property type="evidence" value="ECO:0007669"/>
    <property type="project" value="InterPro"/>
</dbReference>
<dbReference type="PANTHER" id="PTHR12302:SF3">
    <property type="entry name" value="SERINE_THREONINE-PROTEIN KINASE 31"/>
    <property type="match status" value="1"/>
</dbReference>
<dbReference type="GO" id="GO:0004519">
    <property type="term" value="F:endonuclease activity"/>
    <property type="evidence" value="ECO:0007669"/>
    <property type="project" value="UniProtKB-KW"/>
</dbReference>
<feature type="compositionally biased region" description="Acidic residues" evidence="4">
    <location>
        <begin position="214"/>
        <end position="224"/>
    </location>
</feature>
<dbReference type="STRING" id="1514971.AUR64_17120"/>
<keyword evidence="1" id="KW-0540">Nuclease</keyword>
<accession>A0A0W1R866</accession>
<keyword evidence="8" id="KW-1185">Reference proteome</keyword>
<feature type="domain" description="TNase-like" evidence="5">
    <location>
        <begin position="51"/>
        <end position="198"/>
    </location>
</feature>
<evidence type="ECO:0000256" key="4">
    <source>
        <dbReference type="SAM" id="MobiDB-lite"/>
    </source>
</evidence>
<dbReference type="Pfam" id="PF00565">
    <property type="entry name" value="SNase"/>
    <property type="match status" value="1"/>
</dbReference>
<dbReference type="Gene3D" id="2.60.40.1260">
    <property type="entry name" value="Lamin Tail domain"/>
    <property type="match status" value="1"/>
</dbReference>
<feature type="region of interest" description="Disordered" evidence="4">
    <location>
        <begin position="202"/>
        <end position="224"/>
    </location>
</feature>
<keyword evidence="2" id="KW-0255">Endonuclease</keyword>
<dbReference type="GO" id="GO:0016787">
    <property type="term" value="F:hydrolase activity"/>
    <property type="evidence" value="ECO:0007669"/>
    <property type="project" value="UniProtKB-KW"/>
</dbReference>
<evidence type="ECO:0000256" key="1">
    <source>
        <dbReference type="ARBA" id="ARBA00022722"/>
    </source>
</evidence>
<dbReference type="InterPro" id="IPR016071">
    <property type="entry name" value="Staphylococal_nuclease_OB-fold"/>
</dbReference>
<dbReference type="SUPFAM" id="SSF50199">
    <property type="entry name" value="Staphylococcal nuclease"/>
    <property type="match status" value="1"/>
</dbReference>
<evidence type="ECO:0000256" key="2">
    <source>
        <dbReference type="ARBA" id="ARBA00022759"/>
    </source>
</evidence>
<dbReference type="PROSITE" id="PS51841">
    <property type="entry name" value="LTD"/>
    <property type="match status" value="1"/>
</dbReference>
<dbReference type="Gene3D" id="2.40.50.90">
    <property type="match status" value="1"/>
</dbReference>
<dbReference type="SMART" id="SM00318">
    <property type="entry name" value="SNc"/>
    <property type="match status" value="1"/>
</dbReference>
<name>A0A0W1R866_9EURY</name>
<dbReference type="SUPFAM" id="SSF74853">
    <property type="entry name" value="Lamin A/C globular tail domain"/>
    <property type="match status" value="1"/>
</dbReference>
<evidence type="ECO:0000256" key="3">
    <source>
        <dbReference type="ARBA" id="ARBA00022801"/>
    </source>
</evidence>
<evidence type="ECO:0008006" key="9">
    <source>
        <dbReference type="Google" id="ProtNLM"/>
    </source>
</evidence>
<evidence type="ECO:0000313" key="8">
    <source>
        <dbReference type="Proteomes" id="UP000054387"/>
    </source>
</evidence>
<gene>
    <name evidence="7" type="ORF">AUR64_17120</name>
</gene>
<dbReference type="InterPro" id="IPR001322">
    <property type="entry name" value="Lamin_tail_dom"/>
</dbReference>
<comment type="caution">
    <text evidence="7">The sequence shown here is derived from an EMBL/GenBank/DDBJ whole genome shotgun (WGS) entry which is preliminary data.</text>
</comment>
<dbReference type="InterPro" id="IPR002071">
    <property type="entry name" value="Thermonucl_AS"/>
</dbReference>
<proteinExistence type="predicted"/>
<feature type="domain" description="LTD" evidence="6">
    <location>
        <begin position="227"/>
        <end position="336"/>
    </location>
</feature>
<dbReference type="InterPro" id="IPR036415">
    <property type="entry name" value="Lamin_tail_dom_sf"/>
</dbReference>
<dbReference type="PROSITE" id="PS50830">
    <property type="entry name" value="TNASE_3"/>
    <property type="match status" value="1"/>
</dbReference>
<dbReference type="EMBL" id="LOPU01000029">
    <property type="protein sequence ID" value="KTG09582.1"/>
    <property type="molecule type" value="Genomic_DNA"/>
</dbReference>
<keyword evidence="3" id="KW-0378">Hydrolase</keyword>
<evidence type="ECO:0000313" key="7">
    <source>
        <dbReference type="EMBL" id="KTG09582.1"/>
    </source>
</evidence>
<evidence type="ECO:0000259" key="6">
    <source>
        <dbReference type="PROSITE" id="PS51841"/>
    </source>
</evidence>
<dbReference type="InterPro" id="IPR035437">
    <property type="entry name" value="SNase_OB-fold_sf"/>
</dbReference>
<feature type="region of interest" description="Disordered" evidence="4">
    <location>
        <begin position="29"/>
        <end position="52"/>
    </location>
</feature>
<dbReference type="PROSITE" id="PS51257">
    <property type="entry name" value="PROKAR_LIPOPROTEIN"/>
    <property type="match status" value="1"/>
</dbReference>
<evidence type="ECO:0000259" key="5">
    <source>
        <dbReference type="PROSITE" id="PS50830"/>
    </source>
</evidence>
<dbReference type="Proteomes" id="UP000054387">
    <property type="component" value="Unassembled WGS sequence"/>
</dbReference>